<feature type="domain" description="FecR protein" evidence="2">
    <location>
        <begin position="110"/>
        <end position="200"/>
    </location>
</feature>
<keyword evidence="1" id="KW-1133">Transmembrane helix</keyword>
<name>A0AA52H9L8_9PROT</name>
<gene>
    <name evidence="5" type="ORF">QGN29_09300</name>
</gene>
<dbReference type="Gene3D" id="2.60.120.1440">
    <property type="match status" value="1"/>
</dbReference>
<evidence type="ECO:0000259" key="2">
    <source>
        <dbReference type="Pfam" id="PF04773"/>
    </source>
</evidence>
<accession>A0AA52H9L8</accession>
<protein>
    <submittedName>
        <fullName evidence="5">FecR family protein</fullName>
    </submittedName>
</protein>
<sequence length="342" mass="38103">MSIMSKDTIKKEAADWVAVVYSGNASQEDETNLDLWLGHSDQHMAEYERALALWDLAVDAAPTKKKQDSVGFVQLTKIGAVAAVLLIVLTSFMMRPVMNETAPVKTVEIYTTHKGETQDITLLDGSVITLNTDTKLYVDYSDGLRRVILDKGEAYFDVARDPANPFVVSAGNQMVTVLGTQFNVRQKASQLTVAVVEGLVAVHEIIETDLLKEKAQQMVSSSETNDLEKMTLIKLEAGSVGVFHKKAELLSDIMSTDAEKFHEWRQGIVKFSDQPLSEFVMEMSRYTPMEIIISDPRLADLKISGVFHYEDIQGIMSGLEVMLPVKIRRVGNRILIEKKTES</sequence>
<dbReference type="Pfam" id="PF04773">
    <property type="entry name" value="FecR"/>
    <property type="match status" value="1"/>
</dbReference>
<dbReference type="Pfam" id="PF16344">
    <property type="entry name" value="FecR_C"/>
    <property type="match status" value="1"/>
</dbReference>
<dbReference type="RefSeq" id="WP_310797577.1">
    <property type="nucleotide sequence ID" value="NZ_CP123872.1"/>
</dbReference>
<dbReference type="InterPro" id="IPR032623">
    <property type="entry name" value="FecR_N"/>
</dbReference>
<dbReference type="InterPro" id="IPR012373">
    <property type="entry name" value="Ferrdict_sens_TM"/>
</dbReference>
<dbReference type="Gene3D" id="3.55.50.30">
    <property type="match status" value="1"/>
</dbReference>
<dbReference type="InterPro" id="IPR006860">
    <property type="entry name" value="FecR"/>
</dbReference>
<keyword evidence="1" id="KW-0812">Transmembrane</keyword>
<reference evidence="5" key="1">
    <citation type="submission" date="2023-04" db="EMBL/GenBank/DDBJ databases">
        <title>Complete genome sequence of Temperatibacter marinus.</title>
        <authorList>
            <person name="Rong J.-C."/>
            <person name="Yi M.-L."/>
            <person name="Zhao Q."/>
        </authorList>
    </citation>
    <scope>NUCLEOTIDE SEQUENCE</scope>
    <source>
        <strain evidence="5">NBRC 110045</strain>
    </source>
</reference>
<dbReference type="PIRSF" id="PIRSF018266">
    <property type="entry name" value="FecR"/>
    <property type="match status" value="1"/>
</dbReference>
<dbReference type="Proteomes" id="UP001268683">
    <property type="component" value="Chromosome"/>
</dbReference>
<feature type="transmembrane region" description="Helical" evidence="1">
    <location>
        <begin position="75"/>
        <end position="94"/>
    </location>
</feature>
<evidence type="ECO:0000259" key="4">
    <source>
        <dbReference type="Pfam" id="PF16344"/>
    </source>
</evidence>
<dbReference type="PANTHER" id="PTHR30273:SF2">
    <property type="entry name" value="PROTEIN FECR"/>
    <property type="match status" value="1"/>
</dbReference>
<dbReference type="AlphaFoldDB" id="A0AA52H9L8"/>
<dbReference type="GO" id="GO:0016989">
    <property type="term" value="F:sigma factor antagonist activity"/>
    <property type="evidence" value="ECO:0007669"/>
    <property type="project" value="TreeGrafter"/>
</dbReference>
<proteinExistence type="predicted"/>
<feature type="domain" description="Protein FecR C-terminal" evidence="4">
    <location>
        <begin position="270"/>
        <end position="336"/>
    </location>
</feature>
<dbReference type="Pfam" id="PF16220">
    <property type="entry name" value="DUF4880"/>
    <property type="match status" value="1"/>
</dbReference>
<evidence type="ECO:0000256" key="1">
    <source>
        <dbReference type="SAM" id="Phobius"/>
    </source>
</evidence>
<keyword evidence="6" id="KW-1185">Reference proteome</keyword>
<evidence type="ECO:0000313" key="5">
    <source>
        <dbReference type="EMBL" id="WND01748.1"/>
    </source>
</evidence>
<dbReference type="EMBL" id="CP123872">
    <property type="protein sequence ID" value="WND01748.1"/>
    <property type="molecule type" value="Genomic_DNA"/>
</dbReference>
<keyword evidence="1" id="KW-0472">Membrane</keyword>
<feature type="domain" description="FecR N-terminal" evidence="3">
    <location>
        <begin position="11"/>
        <end position="53"/>
    </location>
</feature>
<dbReference type="PANTHER" id="PTHR30273">
    <property type="entry name" value="PERIPLASMIC SIGNAL SENSOR AND SIGMA FACTOR ACTIVATOR FECR-RELATED"/>
    <property type="match status" value="1"/>
</dbReference>
<dbReference type="KEGG" id="tmk:QGN29_09300"/>
<evidence type="ECO:0000313" key="6">
    <source>
        <dbReference type="Proteomes" id="UP001268683"/>
    </source>
</evidence>
<dbReference type="InterPro" id="IPR032508">
    <property type="entry name" value="FecR_C"/>
</dbReference>
<evidence type="ECO:0000259" key="3">
    <source>
        <dbReference type="Pfam" id="PF16220"/>
    </source>
</evidence>
<organism evidence="5 6">
    <name type="scientific">Temperatibacter marinus</name>
    <dbReference type="NCBI Taxonomy" id="1456591"/>
    <lineage>
        <taxon>Bacteria</taxon>
        <taxon>Pseudomonadati</taxon>
        <taxon>Pseudomonadota</taxon>
        <taxon>Alphaproteobacteria</taxon>
        <taxon>Kordiimonadales</taxon>
        <taxon>Temperatibacteraceae</taxon>
        <taxon>Temperatibacter</taxon>
    </lineage>
</organism>